<comment type="subcellular location">
    <subcellularLocation>
        <location evidence="1 8">Cell membrane</location>
        <topology evidence="1 8">Multi-pass membrane protein</topology>
    </subcellularLocation>
</comment>
<accession>A0ABS5YZK5</accession>
<keyword evidence="4 8" id="KW-0812">Transmembrane</keyword>
<keyword evidence="5" id="KW-0029">Amino-acid transport</keyword>
<dbReference type="CDD" id="cd06261">
    <property type="entry name" value="TM_PBP2"/>
    <property type="match status" value="1"/>
</dbReference>
<sequence length="333" mass="36488">MAKALHKSVKHIYPIGLEGFRSAALASSAAALLGRTPVSLLSSARAAVGRPSSSEHPPPDDLVVVPARHPWRWIAAAAVLIVVVQFLHGLITNPGWEWSTFIGYFFERSVMDALLITLQLTFAGAVLGFAGGIVLAPMRLSKNPVLRTTSWTFIWVFRSVPLIVQLLFWANLGYLYDRLQIGVPFGPGFFSFETSTLVSAFGAALLGLALHEAAYAAEIVRAGILSVDSRQLEAAAALGIPRLRQFRRILLPQAMRAILPNAANELVNLLKSTSVVYVLAIGELFYQVQVIYGRNGRVVPLLLVATVWYVILTAALSILQHYVERRYSRGFVR</sequence>
<evidence type="ECO:0000313" key="10">
    <source>
        <dbReference type="EMBL" id="MBU2668879.1"/>
    </source>
</evidence>
<feature type="domain" description="ABC transmembrane type-1" evidence="9">
    <location>
        <begin position="114"/>
        <end position="320"/>
    </location>
</feature>
<dbReference type="InterPro" id="IPR043429">
    <property type="entry name" value="ArtM/GltK/GlnP/TcyL/YhdX-like"/>
</dbReference>
<dbReference type="Gene3D" id="1.10.3720.10">
    <property type="entry name" value="MetI-like"/>
    <property type="match status" value="1"/>
</dbReference>
<keyword evidence="3" id="KW-1003">Cell membrane</keyword>
<keyword evidence="11" id="KW-1185">Reference proteome</keyword>
<evidence type="ECO:0000256" key="8">
    <source>
        <dbReference type="RuleBase" id="RU363032"/>
    </source>
</evidence>
<keyword evidence="7 8" id="KW-0472">Membrane</keyword>
<dbReference type="InterPro" id="IPR000515">
    <property type="entry name" value="MetI-like"/>
</dbReference>
<feature type="transmembrane region" description="Helical" evidence="8">
    <location>
        <begin position="113"/>
        <end position="135"/>
    </location>
</feature>
<evidence type="ECO:0000256" key="2">
    <source>
        <dbReference type="ARBA" id="ARBA00022448"/>
    </source>
</evidence>
<protein>
    <submittedName>
        <fullName evidence="10">Amino acid ABC transporter permease</fullName>
    </submittedName>
</protein>
<keyword evidence="6 8" id="KW-1133">Transmembrane helix</keyword>
<dbReference type="NCBIfam" id="TIGR01726">
    <property type="entry name" value="HEQRo_perm_3TM"/>
    <property type="match status" value="1"/>
</dbReference>
<dbReference type="PANTHER" id="PTHR30614:SF0">
    <property type="entry name" value="L-CYSTINE TRANSPORT SYSTEM PERMEASE PROTEIN TCYL"/>
    <property type="match status" value="1"/>
</dbReference>
<dbReference type="InterPro" id="IPR010065">
    <property type="entry name" value="AA_ABC_transptr_permease_3TM"/>
</dbReference>
<evidence type="ECO:0000256" key="1">
    <source>
        <dbReference type="ARBA" id="ARBA00004651"/>
    </source>
</evidence>
<evidence type="ECO:0000256" key="4">
    <source>
        <dbReference type="ARBA" id="ARBA00022692"/>
    </source>
</evidence>
<evidence type="ECO:0000259" key="9">
    <source>
        <dbReference type="PROSITE" id="PS50928"/>
    </source>
</evidence>
<evidence type="ECO:0000256" key="6">
    <source>
        <dbReference type="ARBA" id="ARBA00022989"/>
    </source>
</evidence>
<gene>
    <name evidence="10" type="ORF">KOI35_35755</name>
</gene>
<organism evidence="10 11">
    <name type="scientific">Paractinoplanes bogorensis</name>
    <dbReference type="NCBI Taxonomy" id="1610840"/>
    <lineage>
        <taxon>Bacteria</taxon>
        <taxon>Bacillati</taxon>
        <taxon>Actinomycetota</taxon>
        <taxon>Actinomycetes</taxon>
        <taxon>Micromonosporales</taxon>
        <taxon>Micromonosporaceae</taxon>
        <taxon>Paractinoplanes</taxon>
    </lineage>
</organism>
<feature type="transmembrane region" description="Helical" evidence="8">
    <location>
        <begin position="274"/>
        <end position="292"/>
    </location>
</feature>
<name>A0ABS5YZK5_9ACTN</name>
<feature type="transmembrane region" description="Helical" evidence="8">
    <location>
        <begin position="298"/>
        <end position="319"/>
    </location>
</feature>
<proteinExistence type="inferred from homology"/>
<feature type="transmembrane region" description="Helical" evidence="8">
    <location>
        <begin position="155"/>
        <end position="176"/>
    </location>
</feature>
<dbReference type="Pfam" id="PF00528">
    <property type="entry name" value="BPD_transp_1"/>
    <property type="match status" value="1"/>
</dbReference>
<dbReference type="Proteomes" id="UP001519654">
    <property type="component" value="Unassembled WGS sequence"/>
</dbReference>
<evidence type="ECO:0000256" key="5">
    <source>
        <dbReference type="ARBA" id="ARBA00022970"/>
    </source>
</evidence>
<dbReference type="SUPFAM" id="SSF161098">
    <property type="entry name" value="MetI-like"/>
    <property type="match status" value="1"/>
</dbReference>
<dbReference type="PROSITE" id="PS50928">
    <property type="entry name" value="ABC_TM1"/>
    <property type="match status" value="1"/>
</dbReference>
<evidence type="ECO:0000256" key="3">
    <source>
        <dbReference type="ARBA" id="ARBA00022475"/>
    </source>
</evidence>
<keyword evidence="2 8" id="KW-0813">Transport</keyword>
<comment type="similarity">
    <text evidence="8">Belongs to the binding-protein-dependent transport system permease family.</text>
</comment>
<dbReference type="InterPro" id="IPR035906">
    <property type="entry name" value="MetI-like_sf"/>
</dbReference>
<feature type="transmembrane region" description="Helical" evidence="8">
    <location>
        <begin position="70"/>
        <end position="92"/>
    </location>
</feature>
<comment type="caution">
    <text evidence="10">The sequence shown here is derived from an EMBL/GenBank/DDBJ whole genome shotgun (WGS) entry which is preliminary data.</text>
</comment>
<evidence type="ECO:0000313" key="11">
    <source>
        <dbReference type="Proteomes" id="UP001519654"/>
    </source>
</evidence>
<dbReference type="PANTHER" id="PTHR30614">
    <property type="entry name" value="MEMBRANE COMPONENT OF AMINO ACID ABC TRANSPORTER"/>
    <property type="match status" value="1"/>
</dbReference>
<evidence type="ECO:0000256" key="7">
    <source>
        <dbReference type="ARBA" id="ARBA00023136"/>
    </source>
</evidence>
<dbReference type="EMBL" id="JAHKKG010000013">
    <property type="protein sequence ID" value="MBU2668879.1"/>
    <property type="molecule type" value="Genomic_DNA"/>
</dbReference>
<reference evidence="10 11" key="1">
    <citation type="submission" date="2021-06" db="EMBL/GenBank/DDBJ databases">
        <title>Actinoplanes lichenicola sp. nov., and Actinoplanes ovalisporus sp. nov., isolated from lichen in Thailand.</title>
        <authorList>
            <person name="Saeng-In P."/>
            <person name="Kanchanasin P."/>
            <person name="Yuki M."/>
            <person name="Kudo T."/>
            <person name="Ohkuma M."/>
            <person name="Phongsopitanun W."/>
            <person name="Tanasupawat S."/>
        </authorList>
    </citation>
    <scope>NUCLEOTIDE SEQUENCE [LARGE SCALE GENOMIC DNA]</scope>
    <source>
        <strain evidence="10 11">NBRC 110975</strain>
    </source>
</reference>